<feature type="repeat" description="ANK" evidence="3">
    <location>
        <begin position="520"/>
        <end position="552"/>
    </location>
</feature>
<dbReference type="PROSITE" id="PS50297">
    <property type="entry name" value="ANK_REP_REGION"/>
    <property type="match status" value="3"/>
</dbReference>
<evidence type="ECO:0000256" key="1">
    <source>
        <dbReference type="ARBA" id="ARBA00022737"/>
    </source>
</evidence>
<dbReference type="PROSITE" id="PS50088">
    <property type="entry name" value="ANK_REPEAT"/>
    <property type="match status" value="3"/>
</dbReference>
<evidence type="ECO:0000313" key="5">
    <source>
        <dbReference type="Proteomes" id="UP000479190"/>
    </source>
</evidence>
<dbReference type="SUPFAM" id="SSF48403">
    <property type="entry name" value="Ankyrin repeat"/>
    <property type="match status" value="1"/>
</dbReference>
<gene>
    <name evidence="4" type="ORF">TBRA_LOCUS2257</name>
</gene>
<protein>
    <submittedName>
        <fullName evidence="4">Uncharacterized protein</fullName>
    </submittedName>
</protein>
<proteinExistence type="predicted"/>
<feature type="repeat" description="ANK" evidence="3">
    <location>
        <begin position="593"/>
        <end position="621"/>
    </location>
</feature>
<feature type="repeat" description="ANK" evidence="3">
    <location>
        <begin position="373"/>
        <end position="405"/>
    </location>
</feature>
<dbReference type="Pfam" id="PF12796">
    <property type="entry name" value="Ank_2"/>
    <property type="match status" value="2"/>
</dbReference>
<evidence type="ECO:0000256" key="3">
    <source>
        <dbReference type="PROSITE-ProRule" id="PRU00023"/>
    </source>
</evidence>
<dbReference type="InterPro" id="IPR036770">
    <property type="entry name" value="Ankyrin_rpt-contain_sf"/>
</dbReference>
<evidence type="ECO:0000313" key="4">
    <source>
        <dbReference type="EMBL" id="CAB0030250.1"/>
    </source>
</evidence>
<name>A0A6H5I348_9HYME</name>
<keyword evidence="2 3" id="KW-0040">ANK repeat</keyword>
<sequence>MPNTGGLRSSRRELYAHVIDSILLYGAPIWRCATETQAYIHQAEAVHRRACLRVISGRPHVSYDATYVIAGVPPLALLADERARIYQRRPEDVKEEERRETLNRCQDRWDRASKGRWTHRLIPNITEWVERGHGQVDYHLTQLLSGHDYFKSHSQRYDNTLSALCPTCPITVEDAEHVFFRCPRFHEERERLQQVLQEEIESENKHRQAHARYRRQLDGGSVFRAISRHQTEARGARGVKTIRTMLNEIDWLLWKDSKQSHDPTSPMFDIGERCHITDFVTRTGYKDEPEFDEEGRPLLHRTTALHHVEEVFFGFGWAPLVYDLFKIYDKFDVNYTDESGLSHFHVACRVGCLDIVEKFLEAGQDPNCIVKSTDDSALHLVCRRHDRTIIELLLRRGASPNLPNQKGKTFLHTISEERYDENFAAFFFELTDELNRPVWVDARDNLGNTPLRCIPLTTRNRGTLEMLLRRGADPNSANNNGETFLHAISEGRYDENFASTFFELTDELNRPVLVDARDNLGRTPLHLALERKSEAAATFLLTKGAGPNFADDDERTPLHYICRSFRDDDVVRQFFMTNKERNQWPEVDVRDKLGRTPLQWAVANFHPYMVDELLDNGADLSYFVFPTKCHFDECIENLMENHWKKLEFASGLLAVVELIEDRGYELDRSDALTIMSLLSEYKSFDDLTDDEKSGFDGEEFARKAKEIRITTSQSERESEAESSELPSLYDLIQSVPKQAAKLLTYEDYFEFAQSPEFSDLSKASRDYCTSHLCEKLSRKFFLDWAIYPFYELIHKRLPILCCEMIIENLNNEDLYNICLRLQVQQIRTV</sequence>
<dbReference type="PANTHER" id="PTHR24198:SF165">
    <property type="entry name" value="ANKYRIN REPEAT-CONTAINING PROTEIN-RELATED"/>
    <property type="match status" value="1"/>
</dbReference>
<dbReference type="AlphaFoldDB" id="A0A6H5I348"/>
<evidence type="ECO:0000256" key="2">
    <source>
        <dbReference type="ARBA" id="ARBA00023043"/>
    </source>
</evidence>
<organism evidence="4 5">
    <name type="scientific">Trichogramma brassicae</name>
    <dbReference type="NCBI Taxonomy" id="86971"/>
    <lineage>
        <taxon>Eukaryota</taxon>
        <taxon>Metazoa</taxon>
        <taxon>Ecdysozoa</taxon>
        <taxon>Arthropoda</taxon>
        <taxon>Hexapoda</taxon>
        <taxon>Insecta</taxon>
        <taxon>Pterygota</taxon>
        <taxon>Neoptera</taxon>
        <taxon>Endopterygota</taxon>
        <taxon>Hymenoptera</taxon>
        <taxon>Apocrita</taxon>
        <taxon>Proctotrupomorpha</taxon>
        <taxon>Chalcidoidea</taxon>
        <taxon>Trichogrammatidae</taxon>
        <taxon>Trichogramma</taxon>
    </lineage>
</organism>
<dbReference type="Gene3D" id="1.25.40.20">
    <property type="entry name" value="Ankyrin repeat-containing domain"/>
    <property type="match status" value="2"/>
</dbReference>
<keyword evidence="5" id="KW-1185">Reference proteome</keyword>
<dbReference type="SMART" id="SM00248">
    <property type="entry name" value="ANK"/>
    <property type="match status" value="6"/>
</dbReference>
<dbReference type="Proteomes" id="UP000479190">
    <property type="component" value="Unassembled WGS sequence"/>
</dbReference>
<dbReference type="OrthoDB" id="194358at2759"/>
<keyword evidence="1" id="KW-0677">Repeat</keyword>
<dbReference type="EMBL" id="CADCXV010000446">
    <property type="protein sequence ID" value="CAB0030250.1"/>
    <property type="molecule type" value="Genomic_DNA"/>
</dbReference>
<accession>A0A6H5I348</accession>
<dbReference type="PANTHER" id="PTHR24198">
    <property type="entry name" value="ANKYRIN REPEAT AND PROTEIN KINASE DOMAIN-CONTAINING PROTEIN"/>
    <property type="match status" value="1"/>
</dbReference>
<reference evidence="4 5" key="1">
    <citation type="submission" date="2020-02" db="EMBL/GenBank/DDBJ databases">
        <authorList>
            <person name="Ferguson B K."/>
        </authorList>
    </citation>
    <scope>NUCLEOTIDE SEQUENCE [LARGE SCALE GENOMIC DNA]</scope>
</reference>
<dbReference type="InterPro" id="IPR002110">
    <property type="entry name" value="Ankyrin_rpt"/>
</dbReference>